<organism evidence="2 3">
    <name type="scientific">Xenotaenia resolanae</name>
    <dbReference type="NCBI Taxonomy" id="208358"/>
    <lineage>
        <taxon>Eukaryota</taxon>
        <taxon>Metazoa</taxon>
        <taxon>Chordata</taxon>
        <taxon>Craniata</taxon>
        <taxon>Vertebrata</taxon>
        <taxon>Euteleostomi</taxon>
        <taxon>Actinopterygii</taxon>
        <taxon>Neopterygii</taxon>
        <taxon>Teleostei</taxon>
        <taxon>Neoteleostei</taxon>
        <taxon>Acanthomorphata</taxon>
        <taxon>Ovalentaria</taxon>
        <taxon>Atherinomorphae</taxon>
        <taxon>Cyprinodontiformes</taxon>
        <taxon>Goodeidae</taxon>
        <taxon>Xenotaenia</taxon>
    </lineage>
</organism>
<evidence type="ECO:0000256" key="1">
    <source>
        <dbReference type="SAM" id="MobiDB-lite"/>
    </source>
</evidence>
<accession>A0ABV0VPA9</accession>
<proteinExistence type="predicted"/>
<reference evidence="2 3" key="1">
    <citation type="submission" date="2021-06" db="EMBL/GenBank/DDBJ databases">
        <authorList>
            <person name="Palmer J.M."/>
        </authorList>
    </citation>
    <scope>NUCLEOTIDE SEQUENCE [LARGE SCALE GENOMIC DNA]</scope>
    <source>
        <strain evidence="2 3">XR_2019</strain>
        <tissue evidence="2">Muscle</tissue>
    </source>
</reference>
<dbReference type="EMBL" id="JAHRIM010002195">
    <property type="protein sequence ID" value="MEQ2259075.1"/>
    <property type="molecule type" value="Genomic_DNA"/>
</dbReference>
<comment type="caution">
    <text evidence="2">The sequence shown here is derived from an EMBL/GenBank/DDBJ whole genome shotgun (WGS) entry which is preliminary data.</text>
</comment>
<name>A0ABV0VPA9_9TELE</name>
<keyword evidence="3" id="KW-1185">Reference proteome</keyword>
<evidence type="ECO:0000313" key="3">
    <source>
        <dbReference type="Proteomes" id="UP001444071"/>
    </source>
</evidence>
<dbReference type="Proteomes" id="UP001444071">
    <property type="component" value="Unassembled WGS sequence"/>
</dbReference>
<feature type="region of interest" description="Disordered" evidence="1">
    <location>
        <begin position="37"/>
        <end position="85"/>
    </location>
</feature>
<gene>
    <name evidence="2" type="ORF">XENORESO_006448</name>
</gene>
<evidence type="ECO:0000313" key="2">
    <source>
        <dbReference type="EMBL" id="MEQ2259075.1"/>
    </source>
</evidence>
<protein>
    <submittedName>
        <fullName evidence="2">Uncharacterized protein</fullName>
    </submittedName>
</protein>
<sequence>MSRHMQRLSCCCCCCLDADRRSPSTIFQLSSHKFKPSRVEPSQLPRTEVSPNWLSFPAPPRTETATLPGKTRRQEATPAGEDGGLSLSLSAETLLKLFADALPSAEG</sequence>